<evidence type="ECO:0000256" key="13">
    <source>
        <dbReference type="ARBA" id="ARBA00048778"/>
    </source>
</evidence>
<evidence type="ECO:0000256" key="2">
    <source>
        <dbReference type="ARBA" id="ARBA00007448"/>
    </source>
</evidence>
<protein>
    <recommendedName>
        <fullName evidence="3">Mitochondrial chaperone BCS1</fullName>
    </recommendedName>
    <alternativeName>
        <fullName evidence="12">BCS1-like protein</fullName>
    </alternativeName>
</protein>
<dbReference type="CDD" id="cd19510">
    <property type="entry name" value="RecA-like_BCS1"/>
    <property type="match status" value="1"/>
</dbReference>
<dbReference type="InterPro" id="IPR014851">
    <property type="entry name" value="BCS1_N"/>
</dbReference>
<dbReference type="Pfam" id="PF08740">
    <property type="entry name" value="BCS1_N"/>
    <property type="match status" value="1"/>
</dbReference>
<evidence type="ECO:0000256" key="10">
    <source>
        <dbReference type="ARBA" id="ARBA00023128"/>
    </source>
</evidence>
<comment type="caution">
    <text evidence="18">The sequence shown here is derived from an EMBL/GenBank/DDBJ whole genome shotgun (WGS) entry which is preliminary data.</text>
</comment>
<keyword evidence="19" id="KW-1185">Reference proteome</keyword>
<dbReference type="STRING" id="158441.A0A226D0C6"/>
<feature type="transmembrane region" description="Helical" evidence="15">
    <location>
        <begin position="63"/>
        <end position="86"/>
    </location>
</feature>
<dbReference type="Pfam" id="PF00004">
    <property type="entry name" value="AAA"/>
    <property type="match status" value="1"/>
</dbReference>
<keyword evidence="5" id="KW-0547">Nucleotide-binding</keyword>
<feature type="region of interest" description="Disordered" evidence="14">
    <location>
        <begin position="141"/>
        <end position="170"/>
    </location>
</feature>
<dbReference type="SMART" id="SM01024">
    <property type="entry name" value="BCS1_N"/>
    <property type="match status" value="1"/>
</dbReference>
<evidence type="ECO:0000256" key="14">
    <source>
        <dbReference type="SAM" id="MobiDB-lite"/>
    </source>
</evidence>
<evidence type="ECO:0000256" key="6">
    <source>
        <dbReference type="ARBA" id="ARBA00022792"/>
    </source>
</evidence>
<dbReference type="SMART" id="SM00382">
    <property type="entry name" value="AAA"/>
    <property type="match status" value="1"/>
</dbReference>
<evidence type="ECO:0000256" key="5">
    <source>
        <dbReference type="ARBA" id="ARBA00022741"/>
    </source>
</evidence>
<sequence length="533" mass="59686">MQFSSESGDLPQISVGGVSSHCSFDDTERDEVCSKMVSNSSFPHKSSSLSHEQLAAPSSVLPLLVSFLTTHWVLLISISLIAFLLWRSLNFLTDKGFRFFRKFVTISVQFTGGISNSGSNADAGYHSLILWLAKHTKGSHSQKIAPKTVTSKRNEDGEDSDSDDENYRPSPDYEYVYRHTPTVGYGVNDAFYKGRWIRLSRSVISPTTKVCSTSQEILIITTFFWNKSLLSEIMELSKPKPKKKDNSKLVIYKAMVEELYWARMGGPKKKRPLKTLILDEQTVTRVVSDVHKFLDMESWYLERGIPYRRGYLLYGPPGCGKSSIVKAIAGELNYDICIFSLSQKLTDNALTELFNSAPEKSIILLEDIDAAFKSRDTDGATARETNLAFEGCSQSALTFMGLLNALDGVASADDGQLVFMTTNYPERLDPALVRPGRVDLKICVDYPSDAQIEGMFKKFYPEVDPESEMVGQFLKAIRGLDLGGQKVSMAMLQGLMVVYREDPKDAIDKCEEHFKEQFANCRLARDKCGLLYS</sequence>
<dbReference type="Pfam" id="PF25426">
    <property type="entry name" value="AAA_lid_BCS1"/>
    <property type="match status" value="1"/>
</dbReference>
<keyword evidence="8" id="KW-0067">ATP-binding</keyword>
<evidence type="ECO:0000256" key="7">
    <source>
        <dbReference type="ARBA" id="ARBA00022801"/>
    </source>
</evidence>
<evidence type="ECO:0000256" key="3">
    <source>
        <dbReference type="ARBA" id="ARBA00016942"/>
    </source>
</evidence>
<dbReference type="SUPFAM" id="SSF52540">
    <property type="entry name" value="P-loop containing nucleoside triphosphate hydrolases"/>
    <property type="match status" value="1"/>
</dbReference>
<comment type="catalytic activity">
    <reaction evidence="13">
        <text>ATP + H2O = ADP + phosphate + H(+)</text>
        <dbReference type="Rhea" id="RHEA:13065"/>
        <dbReference type="ChEBI" id="CHEBI:15377"/>
        <dbReference type="ChEBI" id="CHEBI:15378"/>
        <dbReference type="ChEBI" id="CHEBI:30616"/>
        <dbReference type="ChEBI" id="CHEBI:43474"/>
        <dbReference type="ChEBI" id="CHEBI:456216"/>
    </reaction>
    <physiologicalReaction direction="left-to-right" evidence="13">
        <dbReference type="Rhea" id="RHEA:13066"/>
    </physiologicalReaction>
</comment>
<feature type="domain" description="BCS1 N-terminal" evidence="17">
    <location>
        <begin position="79"/>
        <end position="276"/>
    </location>
</feature>
<dbReference type="InterPro" id="IPR057495">
    <property type="entry name" value="AAA_lid_BCS1"/>
</dbReference>
<evidence type="ECO:0000313" key="18">
    <source>
        <dbReference type="EMBL" id="OXA38111.1"/>
    </source>
</evidence>
<comment type="subcellular location">
    <subcellularLocation>
        <location evidence="1">Mitochondrion inner membrane</location>
        <topology evidence="1">Single-pass membrane protein</topology>
    </subcellularLocation>
</comment>
<gene>
    <name evidence="18" type="ORF">Fcan01_27116</name>
</gene>
<evidence type="ECO:0000256" key="8">
    <source>
        <dbReference type="ARBA" id="ARBA00022840"/>
    </source>
</evidence>
<dbReference type="InterPro" id="IPR003593">
    <property type="entry name" value="AAA+_ATPase"/>
</dbReference>
<name>A0A226D0C6_FOLCA</name>
<keyword evidence="4 15" id="KW-0812">Transmembrane</keyword>
<dbReference type="GO" id="GO:0016887">
    <property type="term" value="F:ATP hydrolysis activity"/>
    <property type="evidence" value="ECO:0007669"/>
    <property type="project" value="InterPro"/>
</dbReference>
<feature type="domain" description="AAA+ ATPase" evidence="16">
    <location>
        <begin position="307"/>
        <end position="448"/>
    </location>
</feature>
<proteinExistence type="inferred from homology"/>
<evidence type="ECO:0000256" key="9">
    <source>
        <dbReference type="ARBA" id="ARBA00022989"/>
    </source>
</evidence>
<dbReference type="Proteomes" id="UP000198287">
    <property type="component" value="Unassembled WGS sequence"/>
</dbReference>
<accession>A0A226D0C6</accession>
<dbReference type="InterPro" id="IPR027417">
    <property type="entry name" value="P-loop_NTPase"/>
</dbReference>
<dbReference type="GO" id="GO:0005743">
    <property type="term" value="C:mitochondrial inner membrane"/>
    <property type="evidence" value="ECO:0007669"/>
    <property type="project" value="UniProtKB-SubCell"/>
</dbReference>
<evidence type="ECO:0000259" key="17">
    <source>
        <dbReference type="SMART" id="SM01024"/>
    </source>
</evidence>
<dbReference type="GO" id="GO:0005524">
    <property type="term" value="F:ATP binding"/>
    <property type="evidence" value="ECO:0007669"/>
    <property type="project" value="UniProtKB-KW"/>
</dbReference>
<evidence type="ECO:0000256" key="12">
    <source>
        <dbReference type="ARBA" id="ARBA00032816"/>
    </source>
</evidence>
<keyword evidence="9 15" id="KW-1133">Transmembrane helix</keyword>
<dbReference type="InterPro" id="IPR050747">
    <property type="entry name" value="Mitochondrial_chaperone_BCS1"/>
</dbReference>
<reference evidence="18 19" key="1">
    <citation type="submission" date="2015-12" db="EMBL/GenBank/DDBJ databases">
        <title>The genome of Folsomia candida.</title>
        <authorList>
            <person name="Faddeeva A."/>
            <person name="Derks M.F."/>
            <person name="Anvar Y."/>
            <person name="Smit S."/>
            <person name="Van Straalen N."/>
            <person name="Roelofs D."/>
        </authorList>
    </citation>
    <scope>NUCLEOTIDE SEQUENCE [LARGE SCALE GENOMIC DNA]</scope>
    <source>
        <strain evidence="18 19">VU population</strain>
        <tissue evidence="18">Whole body</tissue>
    </source>
</reference>
<keyword evidence="6" id="KW-0999">Mitochondrion inner membrane</keyword>
<dbReference type="PANTHER" id="PTHR23070">
    <property type="entry name" value="BCS1 AAA-TYPE ATPASE"/>
    <property type="match status" value="1"/>
</dbReference>
<evidence type="ECO:0000313" key="19">
    <source>
        <dbReference type="Proteomes" id="UP000198287"/>
    </source>
</evidence>
<dbReference type="EMBL" id="LNIX01000048">
    <property type="protein sequence ID" value="OXA38111.1"/>
    <property type="molecule type" value="Genomic_DNA"/>
</dbReference>
<dbReference type="OrthoDB" id="10251412at2759"/>
<keyword evidence="7" id="KW-0378">Hydrolase</keyword>
<dbReference type="AlphaFoldDB" id="A0A226D0C6"/>
<evidence type="ECO:0000256" key="15">
    <source>
        <dbReference type="SAM" id="Phobius"/>
    </source>
</evidence>
<comment type="similarity">
    <text evidence="2">Belongs to the AAA ATPase family. BCS1 subfamily.</text>
</comment>
<dbReference type="Gene3D" id="3.40.50.300">
    <property type="entry name" value="P-loop containing nucleotide triphosphate hydrolases"/>
    <property type="match status" value="1"/>
</dbReference>
<keyword evidence="10" id="KW-0496">Mitochondrion</keyword>
<organism evidence="18 19">
    <name type="scientific">Folsomia candida</name>
    <name type="common">Springtail</name>
    <dbReference type="NCBI Taxonomy" id="158441"/>
    <lineage>
        <taxon>Eukaryota</taxon>
        <taxon>Metazoa</taxon>
        <taxon>Ecdysozoa</taxon>
        <taxon>Arthropoda</taxon>
        <taxon>Hexapoda</taxon>
        <taxon>Collembola</taxon>
        <taxon>Entomobryomorpha</taxon>
        <taxon>Isotomoidea</taxon>
        <taxon>Isotomidae</taxon>
        <taxon>Proisotominae</taxon>
        <taxon>Folsomia</taxon>
    </lineage>
</organism>
<evidence type="ECO:0000256" key="1">
    <source>
        <dbReference type="ARBA" id="ARBA00004434"/>
    </source>
</evidence>
<evidence type="ECO:0000259" key="16">
    <source>
        <dbReference type="SMART" id="SM00382"/>
    </source>
</evidence>
<evidence type="ECO:0000256" key="4">
    <source>
        <dbReference type="ARBA" id="ARBA00022692"/>
    </source>
</evidence>
<keyword evidence="11 15" id="KW-0472">Membrane</keyword>
<evidence type="ECO:0000256" key="11">
    <source>
        <dbReference type="ARBA" id="ARBA00023136"/>
    </source>
</evidence>
<dbReference type="InterPro" id="IPR003959">
    <property type="entry name" value="ATPase_AAA_core"/>
</dbReference>